<protein>
    <submittedName>
        <fullName evidence="2">BLUF domain-containing protein</fullName>
    </submittedName>
</protein>
<dbReference type="Proteomes" id="UP000304880">
    <property type="component" value="Unassembled WGS sequence"/>
</dbReference>
<dbReference type="InterPro" id="IPR036046">
    <property type="entry name" value="Acylphosphatase-like_dom_sf"/>
</dbReference>
<organism evidence="2 3">
    <name type="scientific">Paracoccus haeundaensis</name>
    <dbReference type="NCBI Taxonomy" id="225362"/>
    <lineage>
        <taxon>Bacteria</taxon>
        <taxon>Pseudomonadati</taxon>
        <taxon>Pseudomonadota</taxon>
        <taxon>Alphaproteobacteria</taxon>
        <taxon>Rhodobacterales</taxon>
        <taxon>Paracoccaceae</taxon>
        <taxon>Paracoccus</taxon>
    </lineage>
</organism>
<feature type="domain" description="BLUF" evidence="1">
    <location>
        <begin position="3"/>
        <end position="93"/>
    </location>
</feature>
<dbReference type="RefSeq" id="WP_139599597.1">
    <property type="nucleotide sequence ID" value="NZ_VDDC01000049.1"/>
</dbReference>
<evidence type="ECO:0000313" key="2">
    <source>
        <dbReference type="EMBL" id="TNH37782.1"/>
    </source>
</evidence>
<dbReference type="InterPro" id="IPR007024">
    <property type="entry name" value="BLUF_domain"/>
</dbReference>
<dbReference type="SMART" id="SM01034">
    <property type="entry name" value="BLUF"/>
    <property type="match status" value="1"/>
</dbReference>
<sequence>MQLTRLIYASNHGGIKKEALDDILEESRRNNIRDDITGLLISSDEDFIQLIEGGRTVISNCFMRIMQDTRHRYINVLLTQGVDSRLFPKWSMRNVDVTNLKKDIIDKYWSKGAFDSQEMAHADIEALFLRFSDVR</sequence>
<dbReference type="Pfam" id="PF04940">
    <property type="entry name" value="BLUF"/>
    <property type="match status" value="1"/>
</dbReference>
<dbReference type="EMBL" id="VDDC01000049">
    <property type="protein sequence ID" value="TNH37782.1"/>
    <property type="molecule type" value="Genomic_DNA"/>
</dbReference>
<dbReference type="AlphaFoldDB" id="A0A5C4R1E2"/>
<name>A0A5C4R1E2_9RHOB</name>
<evidence type="ECO:0000313" key="3">
    <source>
        <dbReference type="Proteomes" id="UP000304880"/>
    </source>
</evidence>
<accession>A0A5C4R1E2</accession>
<dbReference type="PROSITE" id="PS50925">
    <property type="entry name" value="BLUF"/>
    <property type="match status" value="1"/>
</dbReference>
<comment type="caution">
    <text evidence="2">The sequence shown here is derived from an EMBL/GenBank/DDBJ whole genome shotgun (WGS) entry which is preliminary data.</text>
</comment>
<keyword evidence="3" id="KW-1185">Reference proteome</keyword>
<reference evidence="2 3" key="1">
    <citation type="submission" date="2019-06" db="EMBL/GenBank/DDBJ databases">
        <authorList>
            <person name="Li J."/>
        </authorList>
    </citation>
    <scope>NUCLEOTIDE SEQUENCE [LARGE SCALE GENOMIC DNA]</scope>
    <source>
        <strain evidence="2 3">CGMCC 1.8012</strain>
    </source>
</reference>
<proteinExistence type="predicted"/>
<dbReference type="SUPFAM" id="SSF54975">
    <property type="entry name" value="Acylphosphatase/BLUF domain-like"/>
    <property type="match status" value="1"/>
</dbReference>
<dbReference type="GO" id="GO:0071949">
    <property type="term" value="F:FAD binding"/>
    <property type="evidence" value="ECO:0007669"/>
    <property type="project" value="InterPro"/>
</dbReference>
<dbReference type="Gene3D" id="3.30.70.100">
    <property type="match status" value="1"/>
</dbReference>
<gene>
    <name evidence="2" type="ORF">FHD67_18350</name>
</gene>
<evidence type="ECO:0000259" key="1">
    <source>
        <dbReference type="PROSITE" id="PS50925"/>
    </source>
</evidence>
<dbReference type="GO" id="GO:0009882">
    <property type="term" value="F:blue light photoreceptor activity"/>
    <property type="evidence" value="ECO:0007669"/>
    <property type="project" value="InterPro"/>
</dbReference>